<protein>
    <recommendedName>
        <fullName evidence="4">Bulb-type lectin domain-containing protein</fullName>
    </recommendedName>
</protein>
<dbReference type="PANTHER" id="PTHR47976">
    <property type="entry name" value="G-TYPE LECTIN S-RECEPTOR-LIKE SERINE/THREONINE-PROTEIN KINASE SD2-5"/>
    <property type="match status" value="1"/>
</dbReference>
<dbReference type="PANTHER" id="PTHR47976:SF115">
    <property type="entry name" value="RECEPTOR-LIKE SERINE_THREONINE-PROTEIN KINASE"/>
    <property type="match status" value="1"/>
</dbReference>
<sequence>MVWSTGMANKGVVGLRLLPVDNLVLYDRNGWFVWQSFDHATDTLFVGQSLRLSGPTKLVSRKSEWENSEGKYSLVLEAQALSLYMQDASPRPLPYGWFAFPSSETALTFTATPEGNSAWLQVDRNLVAYTNNEQVDSQPKEQTFVFFFDGVRGVLAG</sequence>
<evidence type="ECO:0000313" key="2">
    <source>
        <dbReference type="EMBL" id="MQL87061.1"/>
    </source>
</evidence>
<name>A0A843UUA7_COLES</name>
<gene>
    <name evidence="2" type="ORF">Taro_019592</name>
</gene>
<evidence type="ECO:0008006" key="4">
    <source>
        <dbReference type="Google" id="ProtNLM"/>
    </source>
</evidence>
<organism evidence="2 3">
    <name type="scientific">Colocasia esculenta</name>
    <name type="common">Wild taro</name>
    <name type="synonym">Arum esculentum</name>
    <dbReference type="NCBI Taxonomy" id="4460"/>
    <lineage>
        <taxon>Eukaryota</taxon>
        <taxon>Viridiplantae</taxon>
        <taxon>Streptophyta</taxon>
        <taxon>Embryophyta</taxon>
        <taxon>Tracheophyta</taxon>
        <taxon>Spermatophyta</taxon>
        <taxon>Magnoliopsida</taxon>
        <taxon>Liliopsida</taxon>
        <taxon>Araceae</taxon>
        <taxon>Aroideae</taxon>
        <taxon>Colocasieae</taxon>
        <taxon>Colocasia</taxon>
    </lineage>
</organism>
<dbReference type="Gene3D" id="2.90.10.10">
    <property type="entry name" value="Bulb-type lectin domain"/>
    <property type="match status" value="1"/>
</dbReference>
<keyword evidence="1" id="KW-0732">Signal</keyword>
<dbReference type="EMBL" id="NMUH01000949">
    <property type="protein sequence ID" value="MQL87061.1"/>
    <property type="molecule type" value="Genomic_DNA"/>
</dbReference>
<accession>A0A843UUA7</accession>
<comment type="caution">
    <text evidence="2">The sequence shown here is derived from an EMBL/GenBank/DDBJ whole genome shotgun (WGS) entry which is preliminary data.</text>
</comment>
<dbReference type="SUPFAM" id="SSF51110">
    <property type="entry name" value="alpha-D-mannose-specific plant lectins"/>
    <property type="match status" value="1"/>
</dbReference>
<dbReference type="OrthoDB" id="1884773at2759"/>
<proteinExistence type="predicted"/>
<evidence type="ECO:0000313" key="3">
    <source>
        <dbReference type="Proteomes" id="UP000652761"/>
    </source>
</evidence>
<reference evidence="2" key="1">
    <citation type="submission" date="2017-07" db="EMBL/GenBank/DDBJ databases">
        <title>Taro Niue Genome Assembly and Annotation.</title>
        <authorList>
            <person name="Atibalentja N."/>
            <person name="Keating K."/>
            <person name="Fields C.J."/>
        </authorList>
    </citation>
    <scope>NUCLEOTIDE SEQUENCE</scope>
    <source>
        <strain evidence="2">Niue_2</strain>
        <tissue evidence="2">Leaf</tissue>
    </source>
</reference>
<dbReference type="Proteomes" id="UP000652761">
    <property type="component" value="Unassembled WGS sequence"/>
</dbReference>
<dbReference type="AlphaFoldDB" id="A0A843UUA7"/>
<dbReference type="InterPro" id="IPR051343">
    <property type="entry name" value="G-type_lectin_kinases/EP1-like"/>
</dbReference>
<keyword evidence="3" id="KW-1185">Reference proteome</keyword>
<evidence type="ECO:0000256" key="1">
    <source>
        <dbReference type="ARBA" id="ARBA00022729"/>
    </source>
</evidence>
<dbReference type="InterPro" id="IPR036426">
    <property type="entry name" value="Bulb-type_lectin_dom_sf"/>
</dbReference>